<keyword evidence="2" id="KW-1185">Reference proteome</keyword>
<evidence type="ECO:0000313" key="1">
    <source>
        <dbReference type="EMBL" id="AUF82580.1"/>
    </source>
</evidence>
<organism evidence="1">
    <name type="scientific">Tetraselmis virus 1</name>
    <dbReference type="NCBI Taxonomy" id="2060617"/>
    <lineage>
        <taxon>Viruses</taxon>
        <taxon>Varidnaviria</taxon>
        <taxon>Bamfordvirae</taxon>
        <taxon>Nucleocytoviricota</taxon>
        <taxon>Megaviricetes</taxon>
        <taxon>Imitervirales</taxon>
        <taxon>Allomimiviridae</taxon>
        <taxon>Oceanusvirus</taxon>
        <taxon>Oceanusvirus kaneohense</taxon>
    </lineage>
</organism>
<proteinExistence type="predicted"/>
<name>A0A2P0VNY7_9VIRU</name>
<accession>A0A2P0VNY7</accession>
<dbReference type="EMBL" id="KY322437">
    <property type="protein sequence ID" value="AUF82580.1"/>
    <property type="molecule type" value="Genomic_DNA"/>
</dbReference>
<dbReference type="Proteomes" id="UP000244773">
    <property type="component" value="Segment"/>
</dbReference>
<gene>
    <name evidence="1" type="ORF">TetV_498</name>
</gene>
<sequence>MSLPTTISVILPQGSSRPTQGKTDNLLIDDDTTCLWDTSDDRPFVMKYIFHKAVDITGYTVAPPPEEPRTCINGWQIEYYEHGVSSDGWNLIKRTHISKNDWIAGNYNFAENATNVGLAVITFGSTQRFEPVGFSKFYFEGSVI</sequence>
<protein>
    <submittedName>
        <fullName evidence="1">Uncharacterized protein</fullName>
    </submittedName>
</protein>
<reference evidence="1" key="1">
    <citation type="journal article" date="2018" name="Virology">
        <title>A giant virus infecting green algae encodes key fermentation genes.</title>
        <authorList>
            <person name="Schvarcz C.R."/>
            <person name="Steward G.F."/>
        </authorList>
    </citation>
    <scope>NUCLEOTIDE SEQUENCE [LARGE SCALE GENOMIC DNA]</scope>
</reference>
<evidence type="ECO:0000313" key="2">
    <source>
        <dbReference type="Proteomes" id="UP000244773"/>
    </source>
</evidence>